<keyword evidence="1" id="KW-0472">Membrane</keyword>
<dbReference type="EMBL" id="JARJCW010000153">
    <property type="protein sequence ID" value="KAJ7190253.1"/>
    <property type="molecule type" value="Genomic_DNA"/>
</dbReference>
<dbReference type="Proteomes" id="UP001219525">
    <property type="component" value="Unassembled WGS sequence"/>
</dbReference>
<evidence type="ECO:0000313" key="2">
    <source>
        <dbReference type="EMBL" id="KAJ7190253.1"/>
    </source>
</evidence>
<dbReference type="AlphaFoldDB" id="A0AAD6UM49"/>
<keyword evidence="3" id="KW-1185">Reference proteome</keyword>
<comment type="caution">
    <text evidence="2">The sequence shown here is derived from an EMBL/GenBank/DDBJ whole genome shotgun (WGS) entry which is preliminary data.</text>
</comment>
<gene>
    <name evidence="2" type="ORF">GGX14DRAFT_606057</name>
</gene>
<protein>
    <submittedName>
        <fullName evidence="2">Uncharacterized protein</fullName>
    </submittedName>
</protein>
<accession>A0AAD6UM49</accession>
<sequence length="263" mass="29512">MMRLLLALFTHLCAHLLGLMGDPVLTLIFSAVALLAYWLCLVLLPTVWPGRILDDTLTRIDAMKTQLHEEAARRRMLDMYNLSTYGLRGLEEHECICNNLANDHRAHLSSPLYYARVGLSLCKRARRCKRDVEALCQELDGEIQRFDIHETPEVAPWARTWFDAILTALLDWGNGFGTDQRLRHVDSCGDSKVVTARQSAGLRLEAFFKAGTFSGQGSGITPSATCDKVVVPLVTDQLLILDWRVKRLVPPIWVSPLTESVGI</sequence>
<evidence type="ECO:0000256" key="1">
    <source>
        <dbReference type="SAM" id="Phobius"/>
    </source>
</evidence>
<feature type="transmembrane region" description="Helical" evidence="1">
    <location>
        <begin position="24"/>
        <end position="44"/>
    </location>
</feature>
<name>A0AAD6UM49_9AGAR</name>
<proteinExistence type="predicted"/>
<reference evidence="2" key="1">
    <citation type="submission" date="2023-03" db="EMBL/GenBank/DDBJ databases">
        <title>Massive genome expansion in bonnet fungi (Mycena s.s.) driven by repeated elements and novel gene families across ecological guilds.</title>
        <authorList>
            <consortium name="Lawrence Berkeley National Laboratory"/>
            <person name="Harder C.B."/>
            <person name="Miyauchi S."/>
            <person name="Viragh M."/>
            <person name="Kuo A."/>
            <person name="Thoen E."/>
            <person name="Andreopoulos B."/>
            <person name="Lu D."/>
            <person name="Skrede I."/>
            <person name="Drula E."/>
            <person name="Henrissat B."/>
            <person name="Morin E."/>
            <person name="Kohler A."/>
            <person name="Barry K."/>
            <person name="LaButti K."/>
            <person name="Morin E."/>
            <person name="Salamov A."/>
            <person name="Lipzen A."/>
            <person name="Mereny Z."/>
            <person name="Hegedus B."/>
            <person name="Baldrian P."/>
            <person name="Stursova M."/>
            <person name="Weitz H."/>
            <person name="Taylor A."/>
            <person name="Grigoriev I.V."/>
            <person name="Nagy L.G."/>
            <person name="Martin F."/>
            <person name="Kauserud H."/>
        </authorList>
    </citation>
    <scope>NUCLEOTIDE SEQUENCE</scope>
    <source>
        <strain evidence="2">9144</strain>
    </source>
</reference>
<evidence type="ECO:0000313" key="3">
    <source>
        <dbReference type="Proteomes" id="UP001219525"/>
    </source>
</evidence>
<organism evidence="2 3">
    <name type="scientific">Mycena pura</name>
    <dbReference type="NCBI Taxonomy" id="153505"/>
    <lineage>
        <taxon>Eukaryota</taxon>
        <taxon>Fungi</taxon>
        <taxon>Dikarya</taxon>
        <taxon>Basidiomycota</taxon>
        <taxon>Agaricomycotina</taxon>
        <taxon>Agaricomycetes</taxon>
        <taxon>Agaricomycetidae</taxon>
        <taxon>Agaricales</taxon>
        <taxon>Marasmiineae</taxon>
        <taxon>Mycenaceae</taxon>
        <taxon>Mycena</taxon>
    </lineage>
</organism>
<keyword evidence="1" id="KW-1133">Transmembrane helix</keyword>
<keyword evidence="1" id="KW-0812">Transmembrane</keyword>